<evidence type="ECO:0000256" key="1">
    <source>
        <dbReference type="ARBA" id="ARBA00007374"/>
    </source>
</evidence>
<evidence type="ECO:0000313" key="7">
    <source>
        <dbReference type="Proteomes" id="UP000324767"/>
    </source>
</evidence>
<comment type="similarity">
    <text evidence="1 4">Belongs to the inositol phosphokinase (IPK) family.</text>
</comment>
<keyword evidence="2 4" id="KW-0808">Transferase</keyword>
<feature type="compositionally biased region" description="Polar residues" evidence="5">
    <location>
        <begin position="25"/>
        <end position="43"/>
    </location>
</feature>
<feature type="region of interest" description="Disordered" evidence="5">
    <location>
        <begin position="158"/>
        <end position="431"/>
    </location>
</feature>
<feature type="region of interest" description="Disordered" evidence="5">
    <location>
        <begin position="537"/>
        <end position="567"/>
    </location>
</feature>
<feature type="compositionally biased region" description="Low complexity" evidence="5">
    <location>
        <begin position="390"/>
        <end position="401"/>
    </location>
</feature>
<feature type="compositionally biased region" description="Polar residues" evidence="5">
    <location>
        <begin position="212"/>
        <end position="224"/>
    </location>
</feature>
<accession>A0A5M8PEL1</accession>
<feature type="compositionally biased region" description="Basic and acidic residues" evidence="5">
    <location>
        <begin position="990"/>
        <end position="1010"/>
    </location>
</feature>
<dbReference type="GO" id="GO:0046854">
    <property type="term" value="P:phosphatidylinositol phosphate biosynthetic process"/>
    <property type="evidence" value="ECO:0007669"/>
    <property type="project" value="TreeGrafter"/>
</dbReference>
<dbReference type="OrthoDB" id="2573163at2759"/>
<evidence type="ECO:0000256" key="2">
    <source>
        <dbReference type="ARBA" id="ARBA00022679"/>
    </source>
</evidence>
<feature type="compositionally biased region" description="Polar residues" evidence="5">
    <location>
        <begin position="344"/>
        <end position="368"/>
    </location>
</feature>
<dbReference type="GO" id="GO:0005634">
    <property type="term" value="C:nucleus"/>
    <property type="evidence" value="ECO:0007669"/>
    <property type="project" value="TreeGrafter"/>
</dbReference>
<feature type="compositionally biased region" description="Low complexity" evidence="5">
    <location>
        <begin position="604"/>
        <end position="614"/>
    </location>
</feature>
<feature type="compositionally biased region" description="Acidic residues" evidence="5">
    <location>
        <begin position="501"/>
        <end position="510"/>
    </location>
</feature>
<feature type="compositionally biased region" description="Polar residues" evidence="5">
    <location>
        <begin position="1078"/>
        <end position="1088"/>
    </location>
</feature>
<reference evidence="6 7" key="1">
    <citation type="submission" date="2019-09" db="EMBL/GenBank/DDBJ databases">
        <title>The hologenome of the rock-dwelling lichen Lasallia pustulata.</title>
        <authorList>
            <person name="Greshake Tzovaras B."/>
            <person name="Segers F."/>
            <person name="Bicker A."/>
            <person name="Dal Grande F."/>
            <person name="Otte J."/>
            <person name="Hankeln T."/>
            <person name="Schmitt I."/>
            <person name="Ebersberger I."/>
        </authorList>
    </citation>
    <scope>NUCLEOTIDE SEQUENCE [LARGE SCALE GENOMIC DNA]</scope>
    <source>
        <strain evidence="6">A1-1</strain>
    </source>
</reference>
<keyword evidence="3 4" id="KW-0418">Kinase</keyword>
<proteinExistence type="inferred from homology"/>
<feature type="compositionally biased region" description="Polar residues" evidence="5">
    <location>
        <begin position="968"/>
        <end position="982"/>
    </location>
</feature>
<name>A0A5M8PEL1_9LECA</name>
<dbReference type="InterPro" id="IPR005522">
    <property type="entry name" value="IPK"/>
</dbReference>
<feature type="region of interest" description="Disordered" evidence="5">
    <location>
        <begin position="123"/>
        <end position="144"/>
    </location>
</feature>
<organism evidence="6 7">
    <name type="scientific">Lasallia pustulata</name>
    <dbReference type="NCBI Taxonomy" id="136370"/>
    <lineage>
        <taxon>Eukaryota</taxon>
        <taxon>Fungi</taxon>
        <taxon>Dikarya</taxon>
        <taxon>Ascomycota</taxon>
        <taxon>Pezizomycotina</taxon>
        <taxon>Lecanoromycetes</taxon>
        <taxon>OSLEUM clade</taxon>
        <taxon>Umbilicariomycetidae</taxon>
        <taxon>Umbilicariales</taxon>
        <taxon>Umbilicariaceae</taxon>
        <taxon>Lasallia</taxon>
    </lineage>
</organism>
<dbReference type="Pfam" id="PF03770">
    <property type="entry name" value="IPK"/>
    <property type="match status" value="1"/>
</dbReference>
<feature type="region of interest" description="Disordered" evidence="5">
    <location>
        <begin position="1064"/>
        <end position="1138"/>
    </location>
</feature>
<comment type="caution">
    <text evidence="6">The sequence shown here is derived from an EMBL/GenBank/DDBJ whole genome shotgun (WGS) entry which is preliminary data.</text>
</comment>
<evidence type="ECO:0000256" key="3">
    <source>
        <dbReference type="ARBA" id="ARBA00022777"/>
    </source>
</evidence>
<feature type="region of interest" description="Disordered" evidence="5">
    <location>
        <begin position="25"/>
        <end position="47"/>
    </location>
</feature>
<evidence type="ECO:0000256" key="5">
    <source>
        <dbReference type="SAM" id="MobiDB-lite"/>
    </source>
</evidence>
<dbReference type="SUPFAM" id="SSF56104">
    <property type="entry name" value="SAICAR synthase-like"/>
    <property type="match status" value="1"/>
</dbReference>
<sequence>MSNPFSASENTASALPVRLDVLSLEGQNAPPTSSARPRVTTSIGIPPAARTKTLPLLVPSGQSATYKEEQPQLTERDSIFATHYLSSDSTATTPRLHPTQAGTTTFTPASQDDAAVLALPKPLFPQSSDSATYPHKARPSPPIAVVRKSEKDISLRRIITHRSQSTDSTSQKPYHKQQCDPDGDAEEIITEGSRGGDLSHRHRFEDEPHVSRSPSGLPNYTRMSTCHDEVASETNGTEGNVFDGLENTNEEWSTDKNRSSSRSRHAHVDKGIEATLANAEPAVNSRSRKASHYMRLFKENTALQEPSQRQGRIRTRSTTRGGGSSVNKPDGADLQLDDGLADDSTNFVRDSEASSAVENYKHPQSSTQDDARMLRNPTEDGIRSRPPQNASARRSSTRSLSNKSNHPHTGDEIGMDSSIIGSNVGYGPEKAEKGGLPLRLLEEIRNHHNLAPPFHDKFRSSHATTQPVVDSVVDHEAATPTLQRRHSGNVSDQFSKSEAATQEEYEDESDKEQISSALYYPHQAPNLVSADRMVTDDIDEQGSPDQGATVVEADTQPLRGGFDDNDMNLSGEIGIALQSRDENRYLHGDLQRPRAPSSESQPKSYESGASSASDSDYESWDETAHPGRGDESSLTDDGETTPTATPTPYPPYSQDKVRRVHRAPAVPLGAVELKPYNHQVGGHTTVFRFSKRAVCKQLSNRENEFYEVIERRHPKMLKFLPRYIGVLNVTYRKQPKRKKEKKDLSGAEAGDVPLSPPSQHGQTADDLNPEGRSEQPVQPAKQASPGEHSRTVSHSQQNQAIPQVVFANNRHIIPDNLFQIPPRNDKVRISVPRGHGEPADLEQERHSKPADQATGTAKGLRRNLSGSRPSLHKQHPSWGATTVNTKLKDQVLREVFAPPPIYLHHRHGRSHNTLLRVNEGSDPRTGLADQEALSSRRSSDDLRKNDKTSTSAESTRKQVLKSEAARQHPSSTWRNGFSTTRDSPPAFLAKLEKAQSIDTSDDRVTVPSERRVRRRHSGSGLRRRQYNVDSNKRSDLAYYEDDEYSGDKEDGIFPMDMETALATTSLSAHSREPEPGSSMHNLDSTSLSVPDVLESGRDDHRKVTSSTAPHTELEESSSARTGAPRNPQQAQTTPSDERVQHFLLLEDLTTGMARPCVLDLKMGTRQYGLEADDKKKKSQRSKCQTTTSQKLGVRLCGMQVWNVKTETYLFEDKYVGRDIKAGRGFQDALTKFLYDGVSYASVSRRIPIILKKITKLERMIRDLPGYRFYASSLLILYDGDTATKRGTEVDKSNGQQPSESKKTAFDDARLDSNIQLKIVDFANCVTGEDELPATVRCPPHNPGDVDRGYLRGLRSLRMYFQRIWEEINNENYVERGEGEGMALGQKGAGVVASAPAWNEGVDDEDVGNVSL</sequence>
<dbReference type="EC" id="2.7.-.-" evidence="4"/>
<feature type="region of interest" description="Disordered" evidence="5">
    <location>
        <begin position="589"/>
        <end position="656"/>
    </location>
</feature>
<feature type="compositionally biased region" description="Polar residues" evidence="5">
    <location>
        <begin position="161"/>
        <end position="172"/>
    </location>
</feature>
<feature type="compositionally biased region" description="Basic and acidic residues" evidence="5">
    <location>
        <begin position="197"/>
        <end position="210"/>
    </location>
</feature>
<protein>
    <recommendedName>
        <fullName evidence="4">Kinase</fullName>
        <ecNumber evidence="4">2.7.-.-</ecNumber>
    </recommendedName>
</protein>
<dbReference type="GO" id="GO:0032958">
    <property type="term" value="P:inositol phosphate biosynthetic process"/>
    <property type="evidence" value="ECO:0007669"/>
    <property type="project" value="InterPro"/>
</dbReference>
<feature type="region of interest" description="Disordered" evidence="5">
    <location>
        <begin position="914"/>
        <end position="1028"/>
    </location>
</feature>
<dbReference type="PANTHER" id="PTHR12400:SF21">
    <property type="entry name" value="KINASE"/>
    <property type="match status" value="1"/>
</dbReference>
<dbReference type="Gene3D" id="3.30.470.160">
    <property type="entry name" value="Inositol polyphosphate kinase"/>
    <property type="match status" value="1"/>
</dbReference>
<feature type="region of interest" description="Disordered" evidence="5">
    <location>
        <begin position="816"/>
        <end position="884"/>
    </location>
</feature>
<gene>
    <name evidence="6" type="ORF">FRX48_08627</name>
</gene>
<feature type="region of interest" description="Disordered" evidence="5">
    <location>
        <begin position="733"/>
        <end position="797"/>
    </location>
</feature>
<dbReference type="EMBL" id="VXIT01000016">
    <property type="protein sequence ID" value="KAA6407789.1"/>
    <property type="molecule type" value="Genomic_DNA"/>
</dbReference>
<feature type="compositionally biased region" description="Basic and acidic residues" evidence="5">
    <location>
        <begin position="823"/>
        <end position="849"/>
    </location>
</feature>
<dbReference type="GO" id="GO:0000824">
    <property type="term" value="F:inositol-1,4,5,6-tetrakisphosphate 3-kinase activity"/>
    <property type="evidence" value="ECO:0007669"/>
    <property type="project" value="TreeGrafter"/>
</dbReference>
<feature type="compositionally biased region" description="Basic residues" evidence="5">
    <location>
        <begin position="1011"/>
        <end position="1025"/>
    </location>
</feature>
<evidence type="ECO:0000313" key="6">
    <source>
        <dbReference type="EMBL" id="KAA6407789.1"/>
    </source>
</evidence>
<dbReference type="GO" id="GO:0008440">
    <property type="term" value="F:inositol-1,4,5-trisphosphate 3-kinase activity"/>
    <property type="evidence" value="ECO:0007669"/>
    <property type="project" value="TreeGrafter"/>
</dbReference>
<feature type="compositionally biased region" description="Polar residues" evidence="5">
    <location>
        <begin position="488"/>
        <end position="500"/>
    </location>
</feature>
<dbReference type="GO" id="GO:0005737">
    <property type="term" value="C:cytoplasm"/>
    <property type="evidence" value="ECO:0007669"/>
    <property type="project" value="TreeGrafter"/>
</dbReference>
<feature type="compositionally biased region" description="Polar residues" evidence="5">
    <location>
        <begin position="1116"/>
        <end position="1134"/>
    </location>
</feature>
<feature type="compositionally biased region" description="Basic and acidic residues" evidence="5">
    <location>
        <begin position="369"/>
        <end position="383"/>
    </location>
</feature>
<feature type="region of interest" description="Disordered" evidence="5">
    <location>
        <begin position="479"/>
        <end position="513"/>
    </location>
</feature>
<feature type="compositionally biased region" description="Basic and acidic residues" evidence="5">
    <location>
        <begin position="622"/>
        <end position="631"/>
    </location>
</feature>
<dbReference type="Proteomes" id="UP000324767">
    <property type="component" value="Unassembled WGS sequence"/>
</dbReference>
<feature type="compositionally biased region" description="Basic and acidic residues" evidence="5">
    <location>
        <begin position="937"/>
        <end position="947"/>
    </location>
</feature>
<dbReference type="PANTHER" id="PTHR12400">
    <property type="entry name" value="INOSITOL POLYPHOSPHATE KINASE"/>
    <property type="match status" value="1"/>
</dbReference>
<evidence type="ECO:0000256" key="4">
    <source>
        <dbReference type="RuleBase" id="RU363090"/>
    </source>
</evidence>
<dbReference type="InterPro" id="IPR038286">
    <property type="entry name" value="IPK_sf"/>
</dbReference>